<feature type="repeat" description="ANK" evidence="3">
    <location>
        <begin position="282"/>
        <end position="304"/>
    </location>
</feature>
<dbReference type="SUPFAM" id="SSF48403">
    <property type="entry name" value="Ankyrin repeat"/>
    <property type="match status" value="4"/>
</dbReference>
<feature type="repeat" description="ANK" evidence="3">
    <location>
        <begin position="133"/>
        <end position="165"/>
    </location>
</feature>
<dbReference type="EMBL" id="OU963863">
    <property type="protein sequence ID" value="CAH0385551.1"/>
    <property type="molecule type" value="Genomic_DNA"/>
</dbReference>
<organism evidence="4 5">
    <name type="scientific">Bemisia tabaci</name>
    <name type="common">Sweetpotato whitefly</name>
    <name type="synonym">Aleurodes tabaci</name>
    <dbReference type="NCBI Taxonomy" id="7038"/>
    <lineage>
        <taxon>Eukaryota</taxon>
        <taxon>Metazoa</taxon>
        <taxon>Ecdysozoa</taxon>
        <taxon>Arthropoda</taxon>
        <taxon>Hexapoda</taxon>
        <taxon>Insecta</taxon>
        <taxon>Pterygota</taxon>
        <taxon>Neoptera</taxon>
        <taxon>Paraneoptera</taxon>
        <taxon>Hemiptera</taxon>
        <taxon>Sternorrhyncha</taxon>
        <taxon>Aleyrodoidea</taxon>
        <taxon>Aleyrodidae</taxon>
        <taxon>Aleyrodinae</taxon>
        <taxon>Bemisia</taxon>
    </lineage>
</organism>
<dbReference type="Pfam" id="PF00023">
    <property type="entry name" value="Ank"/>
    <property type="match status" value="1"/>
</dbReference>
<feature type="repeat" description="ANK" evidence="3">
    <location>
        <begin position="671"/>
        <end position="703"/>
    </location>
</feature>
<dbReference type="InterPro" id="IPR036770">
    <property type="entry name" value="Ankyrin_rpt-contain_sf"/>
</dbReference>
<feature type="repeat" description="ANK" evidence="3">
    <location>
        <begin position="249"/>
        <end position="281"/>
    </location>
</feature>
<accession>A0A9P0A8H5</accession>
<feature type="repeat" description="ANK" evidence="3">
    <location>
        <begin position="548"/>
        <end position="580"/>
    </location>
</feature>
<dbReference type="InterPro" id="IPR002110">
    <property type="entry name" value="Ankyrin_rpt"/>
</dbReference>
<dbReference type="Pfam" id="PF13637">
    <property type="entry name" value="Ank_4"/>
    <property type="match status" value="1"/>
</dbReference>
<dbReference type="PROSITE" id="PS50088">
    <property type="entry name" value="ANK_REPEAT"/>
    <property type="match status" value="18"/>
</dbReference>
<evidence type="ECO:0000256" key="1">
    <source>
        <dbReference type="ARBA" id="ARBA00022737"/>
    </source>
</evidence>
<keyword evidence="2 3" id="KW-0040">ANK repeat</keyword>
<keyword evidence="1" id="KW-0677">Repeat</keyword>
<protein>
    <submittedName>
        <fullName evidence="4">Uncharacterized protein</fullName>
    </submittedName>
</protein>
<dbReference type="Proteomes" id="UP001152759">
    <property type="component" value="Chromosome 2"/>
</dbReference>
<sequence length="1025" mass="111885">MPRSKETKSKLTDSDIKEFKDFVKDLPFHKSLIMSTPLHTAAMTGNVQKVRSLIKSGADINFKEPPYFVSPIFSAVQGKNKQVVDMMIKAGAELNVEADDHMTPLGCAVLDGDLNITKLLVDNGARLHTRIYDNLSILHVAVARGHVEIVKFLIDKGIDVNAQTEDEETALHLAIKTKNKEIVKLLLDGEADTNIMANNVIEEGTDIDEETGGGPKITTLWLALFLQLPDYIIDLLIEKGANIHARTSGGLTVLHLAAILGYVREVNLFLQAGCDVNVKSHRKNTPLHFAANAGHVKVVETLLKVEGIEVNPKSNIGETPLAKAAGHGSLAIVKALVAKGAPINGVSYEKMTPLHAACVTGQYQVVEWLLKNKANVHAKASMGMTPLHFTCVEKTPVNVIGALIANGADINATCDNGMTPIHFAASCDKLDSLKYLVKKGGNLRARCFMGQSVLDYAARGDDGVKTLKYLISETGVIWDCDLCSPLYQAVKRGRLDMVELIMNNGGVVNGCVAATETPLHIAAERGDADMVKLLLKYEPIINMRNTENGCTPLLLAVKKEHNTIVKMLLEKNADVNVPSTSGLYPIHVAVRSKNEDVVNALLTRGSYYNIEAQGEKNYDYPLKMAHKLGNSKLITMLELVKKIFDAVIENDVYQVECCIQAGAILNAKNASGTTILHYAVNNKNLKIVNSLLSRGVDFTQATNKGNLPLHLAVSLGDMKIIKTLLTNARKQNLIKYNLMVNATTKEGLSTPLHVAAEKGNFDVVKLLIKSGAIFNRKNKDDDTPLEVAKDEKIIEYLRSVETLFEDVSNEAEDLGEEAASILASERSVMNARHASGGWTLMYWAISKDQTDLAKVLINYGADYFLVTNKGTSPLHIAASKGNLEVMKALLNRVKSDCPDKLLDYINGRTVKGSSAMHVAASIGAVRWLMQRGGTYNIRNDKDKTPQDVAKDDKIRDLLQTTHDLFESVKKGSATVRNTLNNLDEEDFKAVAGTRNIEGQTLLQIATKNGSGRLAGKLLEKLKKLS</sequence>
<dbReference type="SMART" id="SM00248">
    <property type="entry name" value="ANK"/>
    <property type="match status" value="23"/>
</dbReference>
<proteinExistence type="predicted"/>
<gene>
    <name evidence="4" type="ORF">BEMITA_LOCUS4769</name>
</gene>
<evidence type="ECO:0000313" key="5">
    <source>
        <dbReference type="Proteomes" id="UP001152759"/>
    </source>
</evidence>
<feature type="repeat" description="ANK" evidence="3">
    <location>
        <begin position="747"/>
        <end position="779"/>
    </location>
</feature>
<evidence type="ECO:0000313" key="4">
    <source>
        <dbReference type="EMBL" id="CAH0385551.1"/>
    </source>
</evidence>
<feature type="repeat" description="ANK" evidence="3">
    <location>
        <begin position="514"/>
        <end position="546"/>
    </location>
</feature>
<feature type="repeat" description="ANK" evidence="3">
    <location>
        <begin position="704"/>
        <end position="736"/>
    </location>
</feature>
<feature type="repeat" description="ANK" evidence="3">
    <location>
        <begin position="166"/>
        <end position="198"/>
    </location>
</feature>
<dbReference type="AlphaFoldDB" id="A0A9P0A8H5"/>
<feature type="repeat" description="ANK" evidence="3">
    <location>
        <begin position="416"/>
        <end position="448"/>
    </location>
</feature>
<feature type="repeat" description="ANK" evidence="3">
    <location>
        <begin position="869"/>
        <end position="892"/>
    </location>
</feature>
<reference evidence="4" key="1">
    <citation type="submission" date="2021-12" db="EMBL/GenBank/DDBJ databases">
        <authorList>
            <person name="King R."/>
        </authorList>
    </citation>
    <scope>NUCLEOTIDE SEQUENCE</scope>
</reference>
<feature type="repeat" description="ANK" evidence="3">
    <location>
        <begin position="382"/>
        <end position="415"/>
    </location>
</feature>
<name>A0A9P0A8H5_BEMTA</name>
<keyword evidence="5" id="KW-1185">Reference proteome</keyword>
<evidence type="ECO:0000256" key="2">
    <source>
        <dbReference type="ARBA" id="ARBA00023043"/>
    </source>
</evidence>
<dbReference type="PANTHER" id="PTHR24123">
    <property type="entry name" value="ANKYRIN REPEAT-CONTAINING"/>
    <property type="match status" value="1"/>
</dbReference>
<dbReference type="Gene3D" id="1.25.40.20">
    <property type="entry name" value="Ankyrin repeat-containing domain"/>
    <property type="match status" value="7"/>
</dbReference>
<evidence type="ECO:0000256" key="3">
    <source>
        <dbReference type="PROSITE-ProRule" id="PRU00023"/>
    </source>
</evidence>
<dbReference type="Pfam" id="PF12796">
    <property type="entry name" value="Ank_2"/>
    <property type="match status" value="6"/>
</dbReference>
<feature type="repeat" description="ANK" evidence="3">
    <location>
        <begin position="836"/>
        <end position="868"/>
    </location>
</feature>
<dbReference type="PANTHER" id="PTHR24123:SF33">
    <property type="entry name" value="PROTEIN HOS4"/>
    <property type="match status" value="1"/>
</dbReference>
<feature type="repeat" description="ANK" evidence="3">
    <location>
        <begin position="33"/>
        <end position="65"/>
    </location>
</feature>
<feature type="repeat" description="ANK" evidence="3">
    <location>
        <begin position="100"/>
        <end position="132"/>
    </location>
</feature>
<dbReference type="PRINTS" id="PR01415">
    <property type="entry name" value="ANKYRIN"/>
</dbReference>
<dbReference type="InterPro" id="IPR051165">
    <property type="entry name" value="Multifunctional_ANK_Repeat"/>
</dbReference>
<dbReference type="PROSITE" id="PS50297">
    <property type="entry name" value="ANK_REP_REGION"/>
    <property type="match status" value="17"/>
</dbReference>
<dbReference type="Pfam" id="PF13857">
    <property type="entry name" value="Ank_5"/>
    <property type="match status" value="1"/>
</dbReference>
<feature type="repeat" description="ANK" evidence="3">
    <location>
        <begin position="581"/>
        <end position="613"/>
    </location>
</feature>
<feature type="repeat" description="ANK" evidence="3">
    <location>
        <begin position="349"/>
        <end position="381"/>
    </location>
</feature>
<feature type="repeat" description="ANK" evidence="3">
    <location>
        <begin position="316"/>
        <end position="348"/>
    </location>
</feature>